<dbReference type="AlphaFoldDB" id="A0A0C1DKY7"/>
<dbReference type="SUPFAM" id="SSF56935">
    <property type="entry name" value="Porins"/>
    <property type="match status" value="1"/>
</dbReference>
<evidence type="ECO:0008006" key="3">
    <source>
        <dbReference type="Google" id="ProtNLM"/>
    </source>
</evidence>
<evidence type="ECO:0000313" key="1">
    <source>
        <dbReference type="EMBL" id="KIA94710.1"/>
    </source>
</evidence>
<protein>
    <recommendedName>
        <fullName evidence="3">Porin</fullName>
    </recommendedName>
</protein>
<evidence type="ECO:0000313" key="2">
    <source>
        <dbReference type="Proteomes" id="UP000031246"/>
    </source>
</evidence>
<comment type="caution">
    <text evidence="1">The sequence shown here is derived from an EMBL/GenBank/DDBJ whole genome shotgun (WGS) entry which is preliminary data.</text>
</comment>
<accession>A0A0C1DKY7</accession>
<organism evidence="1 2">
    <name type="scientific">Pedobacter kyungheensis</name>
    <dbReference type="NCBI Taxonomy" id="1069985"/>
    <lineage>
        <taxon>Bacteria</taxon>
        <taxon>Pseudomonadati</taxon>
        <taxon>Bacteroidota</taxon>
        <taxon>Sphingobacteriia</taxon>
        <taxon>Sphingobacteriales</taxon>
        <taxon>Sphingobacteriaceae</taxon>
        <taxon>Pedobacter</taxon>
    </lineage>
</organism>
<reference evidence="1 2" key="1">
    <citation type="submission" date="2014-10" db="EMBL/GenBank/DDBJ databases">
        <title>Pedobacter Kyungheensis.</title>
        <authorList>
            <person name="Anderson B.M."/>
            <person name="Newman J.D."/>
        </authorList>
    </citation>
    <scope>NUCLEOTIDE SEQUENCE [LARGE SCALE GENOMIC DNA]</scope>
    <source>
        <strain evidence="1 2">KACC 16221</strain>
    </source>
</reference>
<dbReference type="OrthoDB" id="9768080at2"/>
<dbReference type="InterPro" id="IPR023614">
    <property type="entry name" value="Porin_dom_sf"/>
</dbReference>
<proteinExistence type="predicted"/>
<dbReference type="Gene3D" id="2.40.160.10">
    <property type="entry name" value="Porin"/>
    <property type="match status" value="1"/>
</dbReference>
<sequence>MKKLFTLIISIGIGQMAFAQIDPKLLRAKPSDTAKNSLNMDAVYERPFIAVGKLPVSVGGYMEANWQYQGTEGISEGQQFQFRRMTLFVASTISKRIKFLSEIEFEPAEKEIAVEFAALDLELHPLLNLRGGMILNPIGAFNQNHDGPKWEFTDRPIAMTQMLPATWSSAGFGIYGKNYSGDWMLGYELYATSSFDDSIIANPENRTSLAASKRNPERFEEIASGQPLLTGKVAVRRNNIGELGLSYMGGVYNKWRSDGIVIDDKRRLNVFAIDFNTTLPKLKTFITAEWAWIRVDVPDTYSQQFGSRQMGGYMDIVQPVIKKTILGWQHSVVSLACRVDYVDWNVGKFRETGGNIGDELFSVMPGISFRPRQQTVLRFSYRKQWQKDILGNPAARTGAFQLGVSTYF</sequence>
<dbReference type="Proteomes" id="UP000031246">
    <property type="component" value="Unassembled WGS sequence"/>
</dbReference>
<keyword evidence="2" id="KW-1185">Reference proteome</keyword>
<name>A0A0C1DKY7_9SPHI</name>
<dbReference type="RefSeq" id="WP_039474368.1">
    <property type="nucleotide sequence ID" value="NZ_JSYN01000008.1"/>
</dbReference>
<dbReference type="EMBL" id="JSYN01000008">
    <property type="protein sequence ID" value="KIA94710.1"/>
    <property type="molecule type" value="Genomic_DNA"/>
</dbReference>
<gene>
    <name evidence="1" type="ORF">OC25_08540</name>
</gene>